<organism evidence="1 2">
    <name type="scientific">Salinicola socius</name>
    <dbReference type="NCBI Taxonomy" id="404433"/>
    <lineage>
        <taxon>Bacteria</taxon>
        <taxon>Pseudomonadati</taxon>
        <taxon>Pseudomonadota</taxon>
        <taxon>Gammaproteobacteria</taxon>
        <taxon>Oceanospirillales</taxon>
        <taxon>Halomonadaceae</taxon>
        <taxon>Salinicola</taxon>
    </lineage>
</organism>
<evidence type="ECO:0000313" key="1">
    <source>
        <dbReference type="EMBL" id="OLO05546.1"/>
    </source>
</evidence>
<accession>A0A1Q8SVU2</accession>
<protein>
    <recommendedName>
        <fullName evidence="3">DUF1654 domain-containing protein</fullName>
    </recommendedName>
</protein>
<comment type="caution">
    <text evidence="1">The sequence shown here is derived from an EMBL/GenBank/DDBJ whole genome shotgun (WGS) entry which is preliminary data.</text>
</comment>
<dbReference type="RefSeq" id="WP_075568767.1">
    <property type="nucleotide sequence ID" value="NZ_MSDO01000003.1"/>
</dbReference>
<keyword evidence="2" id="KW-1185">Reference proteome</keyword>
<dbReference type="Pfam" id="PF07867">
    <property type="entry name" value="DUF1654"/>
    <property type="match status" value="1"/>
</dbReference>
<name>A0A1Q8SVU2_9GAMM</name>
<proteinExistence type="predicted"/>
<gene>
    <name evidence="1" type="ORF">BTW07_03470</name>
</gene>
<dbReference type="STRING" id="404433.BTW07_03470"/>
<dbReference type="AlphaFoldDB" id="A0A1Q8SVU2"/>
<evidence type="ECO:0000313" key="2">
    <source>
        <dbReference type="Proteomes" id="UP000186878"/>
    </source>
</evidence>
<evidence type="ECO:0008006" key="3">
    <source>
        <dbReference type="Google" id="ProtNLM"/>
    </source>
</evidence>
<reference evidence="1 2" key="1">
    <citation type="submission" date="2016-12" db="EMBL/GenBank/DDBJ databases">
        <title>Draft genome sequences of strains Salinicola socius SMB35, Salinicola sp. MH3R3-1 and Chromohalobacter sp. SMB17 from the Verkhnekamsk potash mining region of Russia.</title>
        <authorList>
            <person name="Mavrodi D.V."/>
            <person name="Olsson B.E."/>
            <person name="Korsakova E.S."/>
            <person name="Pyankova A."/>
            <person name="Mavrodi O.V."/>
            <person name="Plotnikova E.G."/>
        </authorList>
    </citation>
    <scope>NUCLEOTIDE SEQUENCE [LARGE SCALE GENOMIC DNA]</scope>
    <source>
        <strain evidence="1 2">SMB35</strain>
    </source>
</reference>
<dbReference type="EMBL" id="MSDO01000003">
    <property type="protein sequence ID" value="OLO05546.1"/>
    <property type="molecule type" value="Genomic_DNA"/>
</dbReference>
<sequence length="80" mass="9197">MVIPFPTPEARLTRRVEKLIAKAQANHRHQVTISRRELEPVSVWENLVEQFDDSEGVRVIHITRHDILLNWCSPTSGLAS</sequence>
<dbReference type="InterPro" id="IPR012449">
    <property type="entry name" value="Phage_F116_Orf28"/>
</dbReference>
<dbReference type="Proteomes" id="UP000186878">
    <property type="component" value="Unassembled WGS sequence"/>
</dbReference>